<evidence type="ECO:0000313" key="2">
    <source>
        <dbReference type="Proteomes" id="UP000004095"/>
    </source>
</evidence>
<gene>
    <name evidence="1" type="ORF">M23134_03780</name>
</gene>
<name>A1ZPH2_MICM2</name>
<reference evidence="1 2" key="1">
    <citation type="submission" date="2007-01" db="EMBL/GenBank/DDBJ databases">
        <authorList>
            <person name="Haygood M."/>
            <person name="Podell S."/>
            <person name="Anderson C."/>
            <person name="Hopkinson B."/>
            <person name="Roe K."/>
            <person name="Barbeau K."/>
            <person name="Gaasterland T."/>
            <person name="Ferriera S."/>
            <person name="Johnson J."/>
            <person name="Kravitz S."/>
            <person name="Beeson K."/>
            <person name="Sutton G."/>
            <person name="Rogers Y.-H."/>
            <person name="Friedman R."/>
            <person name="Frazier M."/>
            <person name="Venter J.C."/>
        </authorList>
    </citation>
    <scope>NUCLEOTIDE SEQUENCE [LARGE SCALE GENOMIC DNA]</scope>
    <source>
        <strain evidence="1 2">ATCC 23134</strain>
    </source>
</reference>
<protein>
    <recommendedName>
        <fullName evidence="3">DUF1800 domain-containing protein</fullName>
    </recommendedName>
</protein>
<dbReference type="Proteomes" id="UP000004095">
    <property type="component" value="Unassembled WGS sequence"/>
</dbReference>
<accession>A1ZPH2</accession>
<dbReference type="InterPro" id="IPR014917">
    <property type="entry name" value="DUF1800"/>
</dbReference>
<sequence>MAKQRRDFLQSLFPSNTINDLLNPPQTAPVPPSPEVIALNRMGYGARQGDIVTLKKKGLPRYIEEQLNPNNGQDALLKEQLAKATLKIKYKAKAGKYGAMDENRPLKLLNASIEELWKLSDRKKTPNKERNRPAQEVMAATWLRATYSKWQLQEVMTEFWHNHFNVSVQTDWRIALTLPVYDREVIRKNCFGNFRDFLEDVAKSTAMQYYLDNVYSKASPANENYARELFELHTLGADHYLNHLYDQWRQVPGATKGKPSGYIDEDVYEAARAFTGWTIADGSRIKGGERLPNTGKFFYYEGWHDNYQKRVLGTEFSSNQPPMADGKKVLDLVAYHPGTAKFVCTKICRRLVADKPPQTLIDKAVATWMKHQKSPDQIKHVLRTILNAPEFTQNWGDKVKRPFELVVSFLRATNAQLTPHRNMHYLLTNMGYQMFQWATPTGHPDVASYWINSHMMLTRWNVVSTLVFGLRWHKSAKFDLKGQTPTNAKSAFQITDYWIERALGRQVKPQTRGLLVNYLAGGGSAAEPPFGKPKDINFRLRAMVALIGMTPEFQWR</sequence>
<dbReference type="AlphaFoldDB" id="A1ZPH2"/>
<proteinExistence type="predicted"/>
<dbReference type="eggNOG" id="COG5267">
    <property type="taxonomic scope" value="Bacteria"/>
</dbReference>
<evidence type="ECO:0008006" key="3">
    <source>
        <dbReference type="Google" id="ProtNLM"/>
    </source>
</evidence>
<evidence type="ECO:0000313" key="1">
    <source>
        <dbReference type="EMBL" id="EAY27711.1"/>
    </source>
</evidence>
<dbReference type="EMBL" id="AAWS01000021">
    <property type="protein sequence ID" value="EAY27711.1"/>
    <property type="molecule type" value="Genomic_DNA"/>
</dbReference>
<dbReference type="RefSeq" id="WP_002699057.1">
    <property type="nucleotide sequence ID" value="NZ_AAWS01000021.1"/>
</dbReference>
<dbReference type="OrthoDB" id="9772295at2"/>
<organism evidence="1 2">
    <name type="scientific">Microscilla marina ATCC 23134</name>
    <dbReference type="NCBI Taxonomy" id="313606"/>
    <lineage>
        <taxon>Bacteria</taxon>
        <taxon>Pseudomonadati</taxon>
        <taxon>Bacteroidota</taxon>
        <taxon>Cytophagia</taxon>
        <taxon>Cytophagales</taxon>
        <taxon>Microscillaceae</taxon>
        <taxon>Microscilla</taxon>
    </lineage>
</organism>
<dbReference type="Pfam" id="PF08811">
    <property type="entry name" value="DUF1800"/>
    <property type="match status" value="1"/>
</dbReference>
<keyword evidence="2" id="KW-1185">Reference proteome</keyword>
<comment type="caution">
    <text evidence="1">The sequence shown here is derived from an EMBL/GenBank/DDBJ whole genome shotgun (WGS) entry which is preliminary data.</text>
</comment>